<sequence>MTTPASTTPPDPGPARRPASALVAGGATLALGVFFVVLALLALTSGHGEFSGHVAVGLAVWGAVVVGLGIAWLRRAWWSRGPVVAAGLLHLLAFGQSTLVQPWAVLGAAAGLAAVVGALWPAVTPLVERRRGSRPRNR</sequence>
<keyword evidence="1" id="KW-1133">Transmembrane helix</keyword>
<feature type="transmembrane region" description="Helical" evidence="1">
    <location>
        <begin position="21"/>
        <end position="44"/>
    </location>
</feature>
<dbReference type="RefSeq" id="WP_232547724.1">
    <property type="nucleotide sequence ID" value="NZ_CP115965.1"/>
</dbReference>
<keyword evidence="1" id="KW-0472">Membrane</keyword>
<protein>
    <recommendedName>
        <fullName evidence="4">Integral membrane protein</fullName>
    </recommendedName>
</protein>
<organism evidence="2 3">
    <name type="scientific">Propioniciclava soli</name>
    <dbReference type="NCBI Taxonomy" id="2775081"/>
    <lineage>
        <taxon>Bacteria</taxon>
        <taxon>Bacillati</taxon>
        <taxon>Actinomycetota</taxon>
        <taxon>Actinomycetes</taxon>
        <taxon>Propionibacteriales</taxon>
        <taxon>Propionibacteriaceae</taxon>
        <taxon>Propioniciclava</taxon>
    </lineage>
</organism>
<keyword evidence="1" id="KW-0812">Transmembrane</keyword>
<evidence type="ECO:0000313" key="2">
    <source>
        <dbReference type="EMBL" id="WZW97186.1"/>
    </source>
</evidence>
<keyword evidence="3" id="KW-1185">Reference proteome</keyword>
<gene>
    <name evidence="2" type="ORF">PCC79_09660</name>
</gene>
<proteinExistence type="predicted"/>
<feature type="transmembrane region" description="Helical" evidence="1">
    <location>
        <begin position="80"/>
        <end position="97"/>
    </location>
</feature>
<accession>A0ABZ3C3T0</accession>
<name>A0ABZ3C3T0_9ACTN</name>
<feature type="transmembrane region" description="Helical" evidence="1">
    <location>
        <begin position="103"/>
        <end position="127"/>
    </location>
</feature>
<dbReference type="Proteomes" id="UP001434337">
    <property type="component" value="Chromosome"/>
</dbReference>
<reference evidence="2 3" key="1">
    <citation type="journal article" date="2023" name="Environ Microbiome">
        <title>A coral-associated actinobacterium mitigates coral bleaching under heat stress.</title>
        <authorList>
            <person name="Li J."/>
            <person name="Zou Y."/>
            <person name="Li Q."/>
            <person name="Zhang J."/>
            <person name="Bourne D.G."/>
            <person name="Lyu Y."/>
            <person name="Liu C."/>
            <person name="Zhang S."/>
        </authorList>
    </citation>
    <scope>NUCLEOTIDE SEQUENCE [LARGE SCALE GENOMIC DNA]</scope>
    <source>
        <strain evidence="2 3">SCSIO 13291</strain>
    </source>
</reference>
<evidence type="ECO:0008006" key="4">
    <source>
        <dbReference type="Google" id="ProtNLM"/>
    </source>
</evidence>
<dbReference type="EMBL" id="CP115965">
    <property type="protein sequence ID" value="WZW97186.1"/>
    <property type="molecule type" value="Genomic_DNA"/>
</dbReference>
<evidence type="ECO:0000256" key="1">
    <source>
        <dbReference type="SAM" id="Phobius"/>
    </source>
</evidence>
<evidence type="ECO:0000313" key="3">
    <source>
        <dbReference type="Proteomes" id="UP001434337"/>
    </source>
</evidence>
<feature type="transmembrane region" description="Helical" evidence="1">
    <location>
        <begin position="50"/>
        <end position="73"/>
    </location>
</feature>